<organism evidence="19 20">
    <name type="scientific">Entomobacter blattae</name>
    <dbReference type="NCBI Taxonomy" id="2762277"/>
    <lineage>
        <taxon>Bacteria</taxon>
        <taxon>Pseudomonadati</taxon>
        <taxon>Pseudomonadota</taxon>
        <taxon>Alphaproteobacteria</taxon>
        <taxon>Acetobacterales</taxon>
        <taxon>Acetobacteraceae</taxon>
        <taxon>Entomobacter</taxon>
    </lineage>
</organism>
<evidence type="ECO:0000313" key="19">
    <source>
        <dbReference type="EMBL" id="QNT77433.1"/>
    </source>
</evidence>
<evidence type="ECO:0000256" key="5">
    <source>
        <dbReference type="ARBA" id="ARBA00012216"/>
    </source>
</evidence>
<dbReference type="InterPro" id="IPR011761">
    <property type="entry name" value="ATP-grasp"/>
</dbReference>
<keyword evidence="6 14" id="KW-0963">Cytoplasm</keyword>
<dbReference type="Gene3D" id="3.40.50.20">
    <property type="match status" value="1"/>
</dbReference>
<feature type="binding site" evidence="16">
    <location>
        <position position="273"/>
    </location>
    <ligand>
        <name>Mg(2+)</name>
        <dbReference type="ChEBI" id="CHEBI:18420"/>
        <label>2</label>
    </ligand>
</feature>
<dbReference type="EMBL" id="CP060244">
    <property type="protein sequence ID" value="QNT77433.1"/>
    <property type="molecule type" value="Genomic_DNA"/>
</dbReference>
<dbReference type="InterPro" id="IPR011095">
    <property type="entry name" value="Dala_Dala_lig_C"/>
</dbReference>
<dbReference type="GO" id="GO:0005737">
    <property type="term" value="C:cytoplasm"/>
    <property type="evidence" value="ECO:0007669"/>
    <property type="project" value="UniProtKB-SubCell"/>
</dbReference>
<dbReference type="InterPro" id="IPR005905">
    <property type="entry name" value="D_ala_D_ala"/>
</dbReference>
<feature type="binding site" evidence="16">
    <location>
        <position position="275"/>
    </location>
    <ligand>
        <name>Mg(2+)</name>
        <dbReference type="ChEBI" id="CHEBI:18420"/>
        <label>2</label>
    </ligand>
</feature>
<dbReference type="PIRSF" id="PIRSF039102">
    <property type="entry name" value="Ddl/VanB"/>
    <property type="match status" value="1"/>
</dbReference>
<evidence type="ECO:0000313" key="20">
    <source>
        <dbReference type="Proteomes" id="UP000516349"/>
    </source>
</evidence>
<feature type="active site" evidence="15">
    <location>
        <position position="284"/>
    </location>
</feature>
<dbReference type="InterPro" id="IPR000291">
    <property type="entry name" value="D-Ala_lig_Van_CS"/>
</dbReference>
<evidence type="ECO:0000256" key="1">
    <source>
        <dbReference type="ARBA" id="ARBA00001936"/>
    </source>
</evidence>
<comment type="function">
    <text evidence="2 14">Cell wall formation.</text>
</comment>
<dbReference type="Proteomes" id="UP000516349">
    <property type="component" value="Chromosome"/>
</dbReference>
<keyword evidence="16" id="KW-0464">Manganese</keyword>
<dbReference type="SUPFAM" id="SSF52440">
    <property type="entry name" value="PreATP-grasp domain"/>
    <property type="match status" value="1"/>
</dbReference>
<sequence length="312" mass="34326">MNKSFTRVCVVYGGRSSEREISISSGKNVIAALEHEGFRVISFDLHNTLLPFVEFLQKEKPDVVFNALHGRYGEDGALQGVLEWMGIAYTHSNILASAMAMDKAVTRQILTATSLPVAKGGLYTPEELLKQVPLSFPFVMKPINEGSSIGVSIIHSPEELKAAISQWHYGPKILIEDFIPGRELTVGVLQDRALTVTDITPASSQGHEFYDYGSKYKQGGSSHLLPARIPPLIFNQAMDYALKAHKALGCSGGSRTDFRYNDTLGEENLVILEVNTQPGMTRTSLLPEQAAYCGIPYSALCRWMVENALCRT</sequence>
<keyword evidence="11 14" id="KW-0573">Peptidoglycan synthesis</keyword>
<evidence type="ECO:0000256" key="16">
    <source>
        <dbReference type="PIRSR" id="PIRSR039102-3"/>
    </source>
</evidence>
<reference evidence="19 20" key="1">
    <citation type="submission" date="2020-08" db="EMBL/GenBank/DDBJ databases">
        <title>Complete genome sequence of Entomobacter blattae G55GP.</title>
        <authorList>
            <person name="Poehlein A."/>
            <person name="Guzman J."/>
            <person name="Daniel R."/>
            <person name="Vilcinskas A."/>
        </authorList>
    </citation>
    <scope>NUCLEOTIDE SEQUENCE [LARGE SCALE GENOMIC DNA]</scope>
    <source>
        <strain evidence="19 20">G55GP</strain>
    </source>
</reference>
<dbReference type="Pfam" id="PF07478">
    <property type="entry name" value="Dala_Dala_lig_C"/>
    <property type="match status" value="1"/>
</dbReference>
<dbReference type="GO" id="GO:0046872">
    <property type="term" value="F:metal ion binding"/>
    <property type="evidence" value="ECO:0007669"/>
    <property type="project" value="UniProtKB-KW"/>
</dbReference>
<evidence type="ECO:0000256" key="2">
    <source>
        <dbReference type="ARBA" id="ARBA00003921"/>
    </source>
</evidence>
<comment type="subcellular location">
    <subcellularLocation>
        <location evidence="3 14">Cytoplasm</location>
    </subcellularLocation>
</comment>
<dbReference type="InterPro" id="IPR011127">
    <property type="entry name" value="Dala_Dala_lig_N"/>
</dbReference>
<feature type="domain" description="ATP-grasp" evidence="18">
    <location>
        <begin position="107"/>
        <end position="306"/>
    </location>
</feature>
<keyword evidence="7 14" id="KW-0436">Ligase</keyword>
<dbReference type="Pfam" id="PF01820">
    <property type="entry name" value="Dala_Dala_lig_N"/>
    <property type="match status" value="2"/>
</dbReference>
<dbReference type="GO" id="GO:0008360">
    <property type="term" value="P:regulation of cell shape"/>
    <property type="evidence" value="ECO:0007669"/>
    <property type="project" value="UniProtKB-KW"/>
</dbReference>
<evidence type="ECO:0000256" key="13">
    <source>
        <dbReference type="ARBA" id="ARBA00047614"/>
    </source>
</evidence>
<evidence type="ECO:0000256" key="14">
    <source>
        <dbReference type="HAMAP-Rule" id="MF_00047"/>
    </source>
</evidence>
<comment type="cofactor">
    <cofactor evidence="1">
        <name>Mn(2+)</name>
        <dbReference type="ChEBI" id="CHEBI:29035"/>
    </cofactor>
</comment>
<protein>
    <recommendedName>
        <fullName evidence="5 14">D-alanine--D-alanine ligase</fullName>
        <ecNumber evidence="5 14">6.3.2.4</ecNumber>
    </recommendedName>
    <alternativeName>
        <fullName evidence="14">D-Ala-D-Ala ligase</fullName>
    </alternativeName>
    <alternativeName>
        <fullName evidence="14">D-alanylalanine synthetase</fullName>
    </alternativeName>
</protein>
<evidence type="ECO:0000256" key="6">
    <source>
        <dbReference type="ARBA" id="ARBA00022490"/>
    </source>
</evidence>
<dbReference type="GO" id="GO:0008716">
    <property type="term" value="F:D-alanine-D-alanine ligase activity"/>
    <property type="evidence" value="ECO:0007669"/>
    <property type="project" value="UniProtKB-UniRule"/>
</dbReference>
<dbReference type="InterPro" id="IPR016185">
    <property type="entry name" value="PreATP-grasp_dom_sf"/>
</dbReference>
<evidence type="ECO:0000256" key="3">
    <source>
        <dbReference type="ARBA" id="ARBA00004496"/>
    </source>
</evidence>
<evidence type="ECO:0000256" key="15">
    <source>
        <dbReference type="PIRSR" id="PIRSR039102-1"/>
    </source>
</evidence>
<evidence type="ECO:0000259" key="18">
    <source>
        <dbReference type="PROSITE" id="PS50975"/>
    </source>
</evidence>
<keyword evidence="12 14" id="KW-0961">Cell wall biogenesis/degradation</keyword>
<evidence type="ECO:0000256" key="9">
    <source>
        <dbReference type="ARBA" id="ARBA00022840"/>
    </source>
</evidence>
<evidence type="ECO:0000256" key="8">
    <source>
        <dbReference type="ARBA" id="ARBA00022741"/>
    </source>
</evidence>
<dbReference type="GO" id="GO:0005524">
    <property type="term" value="F:ATP binding"/>
    <property type="evidence" value="ECO:0007669"/>
    <property type="project" value="UniProtKB-UniRule"/>
</dbReference>
<dbReference type="InterPro" id="IPR013815">
    <property type="entry name" value="ATP_grasp_subdomain_1"/>
</dbReference>
<dbReference type="HAMAP" id="MF_00047">
    <property type="entry name" value="Dala_Dala_lig"/>
    <property type="match status" value="1"/>
</dbReference>
<feature type="binding site" evidence="16">
    <location>
        <position position="257"/>
    </location>
    <ligand>
        <name>Mg(2+)</name>
        <dbReference type="ChEBI" id="CHEBI:18420"/>
        <label>1</label>
    </ligand>
</feature>
<keyword evidence="16" id="KW-0460">Magnesium</keyword>
<evidence type="ECO:0000256" key="11">
    <source>
        <dbReference type="ARBA" id="ARBA00022984"/>
    </source>
</evidence>
<evidence type="ECO:0000256" key="12">
    <source>
        <dbReference type="ARBA" id="ARBA00023316"/>
    </source>
</evidence>
<dbReference type="Gene3D" id="3.30.470.20">
    <property type="entry name" value="ATP-grasp fold, B domain"/>
    <property type="match status" value="1"/>
</dbReference>
<dbReference type="KEGG" id="ebla:JGUZn3_01680"/>
<feature type="active site" evidence="15">
    <location>
        <position position="18"/>
    </location>
</feature>
<dbReference type="RefSeq" id="WP_203413916.1">
    <property type="nucleotide sequence ID" value="NZ_CP060244.1"/>
</dbReference>
<keyword evidence="20" id="KW-1185">Reference proteome</keyword>
<name>A0A7H1NNS3_9PROT</name>
<keyword evidence="16" id="KW-0479">Metal-binding</keyword>
<evidence type="ECO:0000256" key="7">
    <source>
        <dbReference type="ARBA" id="ARBA00022598"/>
    </source>
</evidence>
<accession>A0A7H1NNS3</accession>
<evidence type="ECO:0000256" key="17">
    <source>
        <dbReference type="PROSITE-ProRule" id="PRU00409"/>
    </source>
</evidence>
<comment type="cofactor">
    <cofactor evidence="16">
        <name>Mg(2+)</name>
        <dbReference type="ChEBI" id="CHEBI:18420"/>
    </cofactor>
    <cofactor evidence="16">
        <name>Mn(2+)</name>
        <dbReference type="ChEBI" id="CHEBI:29035"/>
    </cofactor>
    <text evidence="16">Binds 2 magnesium or manganese ions per subunit.</text>
</comment>
<dbReference type="SUPFAM" id="SSF56059">
    <property type="entry name" value="Glutathione synthetase ATP-binding domain-like"/>
    <property type="match status" value="1"/>
</dbReference>
<dbReference type="NCBIfam" id="TIGR01205">
    <property type="entry name" value="D_ala_D_alaTIGR"/>
    <property type="match status" value="1"/>
</dbReference>
<evidence type="ECO:0000256" key="4">
    <source>
        <dbReference type="ARBA" id="ARBA00010871"/>
    </source>
</evidence>
<comment type="catalytic activity">
    <reaction evidence="13 14">
        <text>2 D-alanine + ATP = D-alanyl-D-alanine + ADP + phosphate + H(+)</text>
        <dbReference type="Rhea" id="RHEA:11224"/>
        <dbReference type="ChEBI" id="CHEBI:15378"/>
        <dbReference type="ChEBI" id="CHEBI:30616"/>
        <dbReference type="ChEBI" id="CHEBI:43474"/>
        <dbReference type="ChEBI" id="CHEBI:57416"/>
        <dbReference type="ChEBI" id="CHEBI:57822"/>
        <dbReference type="ChEBI" id="CHEBI:456216"/>
        <dbReference type="EC" id="6.3.2.4"/>
    </reaction>
</comment>
<keyword evidence="9 17" id="KW-0067">ATP-binding</keyword>
<dbReference type="PROSITE" id="PS50975">
    <property type="entry name" value="ATP_GRASP"/>
    <property type="match status" value="1"/>
</dbReference>
<feature type="binding site" evidence="16">
    <location>
        <position position="273"/>
    </location>
    <ligand>
        <name>Mg(2+)</name>
        <dbReference type="ChEBI" id="CHEBI:18420"/>
        <label>1</label>
    </ligand>
</feature>
<keyword evidence="10 14" id="KW-0133">Cell shape</keyword>
<dbReference type="GO" id="GO:0009252">
    <property type="term" value="P:peptidoglycan biosynthetic process"/>
    <property type="evidence" value="ECO:0007669"/>
    <property type="project" value="UniProtKB-UniRule"/>
</dbReference>
<dbReference type="NCBIfam" id="NF002378">
    <property type="entry name" value="PRK01372.1"/>
    <property type="match status" value="1"/>
</dbReference>
<dbReference type="PROSITE" id="PS00844">
    <property type="entry name" value="DALA_DALA_LIGASE_2"/>
    <property type="match status" value="1"/>
</dbReference>
<comment type="pathway">
    <text evidence="14">Cell wall biogenesis; peptidoglycan biosynthesis.</text>
</comment>
<proteinExistence type="inferred from homology"/>
<dbReference type="GO" id="GO:0071555">
    <property type="term" value="P:cell wall organization"/>
    <property type="evidence" value="ECO:0007669"/>
    <property type="project" value="UniProtKB-KW"/>
</dbReference>
<dbReference type="AlphaFoldDB" id="A0A7H1NNS3"/>
<feature type="active site" evidence="15">
    <location>
        <position position="147"/>
    </location>
</feature>
<gene>
    <name evidence="14 19" type="primary">ddl</name>
    <name evidence="19" type="ORF">JGUZn3_01680</name>
</gene>
<keyword evidence="8 17" id="KW-0547">Nucleotide-binding</keyword>
<dbReference type="EC" id="6.3.2.4" evidence="5 14"/>
<dbReference type="PROSITE" id="PS00843">
    <property type="entry name" value="DALA_DALA_LIGASE_1"/>
    <property type="match status" value="1"/>
</dbReference>
<dbReference type="Gene3D" id="3.30.1490.20">
    <property type="entry name" value="ATP-grasp fold, A domain"/>
    <property type="match status" value="1"/>
</dbReference>
<evidence type="ECO:0000256" key="10">
    <source>
        <dbReference type="ARBA" id="ARBA00022960"/>
    </source>
</evidence>
<dbReference type="UniPathway" id="UPA00219"/>
<dbReference type="PANTHER" id="PTHR23132">
    <property type="entry name" value="D-ALANINE--D-ALANINE LIGASE"/>
    <property type="match status" value="1"/>
</dbReference>
<comment type="similarity">
    <text evidence="4 14">Belongs to the D-alanine--D-alanine ligase family.</text>
</comment>
<dbReference type="PANTHER" id="PTHR23132:SF23">
    <property type="entry name" value="D-ALANINE--D-ALANINE LIGASE B"/>
    <property type="match status" value="1"/>
</dbReference>